<proteinExistence type="predicted"/>
<dbReference type="GO" id="GO:0004519">
    <property type="term" value="F:endonuclease activity"/>
    <property type="evidence" value="ECO:0007669"/>
    <property type="project" value="UniProtKB-KW"/>
</dbReference>
<keyword evidence="3" id="KW-1185">Reference proteome</keyword>
<dbReference type="EMBL" id="OP171942">
    <property type="protein sequence ID" value="UVD42119.1"/>
    <property type="molecule type" value="Genomic_DNA"/>
</dbReference>
<dbReference type="SUPFAM" id="SSF54060">
    <property type="entry name" value="His-Me finger endonucleases"/>
    <property type="match status" value="1"/>
</dbReference>
<evidence type="ECO:0000313" key="2">
    <source>
        <dbReference type="EMBL" id="UVD42119.1"/>
    </source>
</evidence>
<feature type="region of interest" description="Disordered" evidence="1">
    <location>
        <begin position="137"/>
        <end position="168"/>
    </location>
</feature>
<keyword evidence="2" id="KW-0255">Endonuclease</keyword>
<evidence type="ECO:0000256" key="1">
    <source>
        <dbReference type="SAM" id="MobiDB-lite"/>
    </source>
</evidence>
<reference evidence="2" key="1">
    <citation type="submission" date="2022-08" db="EMBL/GenBank/DDBJ databases">
        <title>Characterization of terminal redundancy phage AbpL with therapeutic potential against Acinetobacter baumannii skin infections.</title>
        <authorList>
            <person name="Liu D."/>
            <person name="Lu S."/>
            <person name="Qian Y."/>
        </authorList>
    </citation>
    <scope>NUCLEOTIDE SEQUENCE</scope>
</reference>
<dbReference type="InterPro" id="IPR038563">
    <property type="entry name" value="Endonuclease_7_sf"/>
</dbReference>
<keyword evidence="2" id="KW-0378">Hydrolase</keyword>
<dbReference type="InterPro" id="IPR044925">
    <property type="entry name" value="His-Me_finger_sf"/>
</dbReference>
<sequence length="168" mass="19241">MGLEISRRATTIRERDIREFIRMTARKISRGQLRPIAMKLYKEQGEKCLLCHKPIDFTKMGRDSDYAVDHDHVTGLIRGTLHRSCNAGEGKVINAVGSWGSKSKEHAAIREWLQNLLNYYAYCDANPTTMIYPSHKTADEKKEAQRVKRNAAARKARAVVKQRKQKGE</sequence>
<keyword evidence="2" id="KW-0540">Nuclease</keyword>
<protein>
    <submittedName>
        <fullName evidence="2">Endonuclease</fullName>
    </submittedName>
</protein>
<evidence type="ECO:0000313" key="3">
    <source>
        <dbReference type="Proteomes" id="UP001059346"/>
    </source>
</evidence>
<name>A0A976XR59_9CAUD</name>
<dbReference type="Proteomes" id="UP001059346">
    <property type="component" value="Segment"/>
</dbReference>
<feature type="compositionally biased region" description="Basic and acidic residues" evidence="1">
    <location>
        <begin position="137"/>
        <end position="146"/>
    </location>
</feature>
<accession>A0A976XR59</accession>
<organism evidence="2 3">
    <name type="scientific">Acinetobacter phage AbpL</name>
    <dbReference type="NCBI Taxonomy" id="2972532"/>
    <lineage>
        <taxon>Viruses</taxon>
        <taxon>Duplodnaviria</taxon>
        <taxon>Heunggongvirae</taxon>
        <taxon>Uroviricota</taxon>
        <taxon>Caudoviricetes</taxon>
        <taxon>Autographivirales</taxon>
        <taxon>Autoscriptoviridae</taxon>
        <taxon>Beijerinckvirinae</taxon>
        <taxon>Friunavirus</taxon>
        <taxon>Friunavirus AbpL</taxon>
    </lineage>
</organism>
<dbReference type="Gene3D" id="3.40.1800.10">
    <property type="entry name" value="His-Me finger endonucleases"/>
    <property type="match status" value="1"/>
</dbReference>
<dbReference type="InterPro" id="IPR004211">
    <property type="entry name" value="Endonuclease_7"/>
</dbReference>
<dbReference type="Pfam" id="PF02945">
    <property type="entry name" value="Endonuclease_7"/>
    <property type="match status" value="1"/>
</dbReference>
<feature type="compositionally biased region" description="Basic residues" evidence="1">
    <location>
        <begin position="147"/>
        <end position="168"/>
    </location>
</feature>